<feature type="compositionally biased region" description="Polar residues" evidence="1">
    <location>
        <begin position="34"/>
        <end position="44"/>
    </location>
</feature>
<comment type="caution">
    <text evidence="2">The sequence shown here is derived from an EMBL/GenBank/DDBJ whole genome shotgun (WGS) entry which is preliminary data.</text>
</comment>
<feature type="compositionally biased region" description="Basic residues" evidence="1">
    <location>
        <begin position="1"/>
        <end position="20"/>
    </location>
</feature>
<gene>
    <name evidence="2" type="ORF">PENARI_c105G08440</name>
</gene>
<feature type="region of interest" description="Disordered" evidence="1">
    <location>
        <begin position="151"/>
        <end position="175"/>
    </location>
</feature>
<evidence type="ECO:0000313" key="3">
    <source>
        <dbReference type="Proteomes" id="UP000177622"/>
    </source>
</evidence>
<reference evidence="2 3" key="1">
    <citation type="journal article" date="2016" name="Sci. Rep.">
        <title>Penicillium arizonense, a new, genome sequenced fungal species, reveals a high chemical diversity in secreted metabolites.</title>
        <authorList>
            <person name="Grijseels S."/>
            <person name="Nielsen J.C."/>
            <person name="Randelovic M."/>
            <person name="Nielsen J."/>
            <person name="Nielsen K.F."/>
            <person name="Workman M."/>
            <person name="Frisvad J.C."/>
        </authorList>
    </citation>
    <scope>NUCLEOTIDE SEQUENCE [LARGE SCALE GENOMIC DNA]</scope>
    <source>
        <strain evidence="2 3">CBS 141311</strain>
    </source>
</reference>
<feature type="region of interest" description="Disordered" evidence="1">
    <location>
        <begin position="1"/>
        <end position="99"/>
    </location>
</feature>
<accession>A0A1F5L0R4</accession>
<protein>
    <submittedName>
        <fullName evidence="2">Uncharacterized protein</fullName>
    </submittedName>
</protein>
<proteinExistence type="predicted"/>
<dbReference type="Proteomes" id="UP000177622">
    <property type="component" value="Unassembled WGS sequence"/>
</dbReference>
<dbReference type="EMBL" id="LXJU01000105">
    <property type="protein sequence ID" value="OGE46813.1"/>
    <property type="molecule type" value="Genomic_DNA"/>
</dbReference>
<dbReference type="RefSeq" id="XP_022482280.1">
    <property type="nucleotide sequence ID" value="XM_022637865.1"/>
</dbReference>
<dbReference type="OrthoDB" id="4362761at2759"/>
<dbReference type="GeneID" id="34582599"/>
<name>A0A1F5L0R4_PENAI</name>
<feature type="compositionally biased region" description="Basic and acidic residues" evidence="1">
    <location>
        <begin position="73"/>
        <end position="92"/>
    </location>
</feature>
<keyword evidence="3" id="KW-1185">Reference proteome</keyword>
<evidence type="ECO:0000313" key="2">
    <source>
        <dbReference type="EMBL" id="OGE46813.1"/>
    </source>
</evidence>
<feature type="compositionally biased region" description="Polar residues" evidence="1">
    <location>
        <begin position="151"/>
        <end position="162"/>
    </location>
</feature>
<evidence type="ECO:0000256" key="1">
    <source>
        <dbReference type="SAM" id="MobiDB-lite"/>
    </source>
</evidence>
<sequence>MGGIRKVSHTPRRQNFRSRLQRALSLSSSESEDTGSQPRSATGDTTEDDSSFQEEHDSVDQDNSTSAEESEQEVVRQRKSVFEHQTDLEPRRQTKLSGDSNSVALECLTELDTRMRSIEGSSHDQATWNETIRNDLADIFGRLAIVESEIQKGTRQGSNKATEGQKIGRSLRRQQ</sequence>
<dbReference type="AlphaFoldDB" id="A0A1F5L0R4"/>
<organism evidence="2 3">
    <name type="scientific">Penicillium arizonense</name>
    <dbReference type="NCBI Taxonomy" id="1835702"/>
    <lineage>
        <taxon>Eukaryota</taxon>
        <taxon>Fungi</taxon>
        <taxon>Dikarya</taxon>
        <taxon>Ascomycota</taxon>
        <taxon>Pezizomycotina</taxon>
        <taxon>Eurotiomycetes</taxon>
        <taxon>Eurotiomycetidae</taxon>
        <taxon>Eurotiales</taxon>
        <taxon>Aspergillaceae</taxon>
        <taxon>Penicillium</taxon>
    </lineage>
</organism>